<sequence length="199" mass="22348">MRLFHSPGSCSIGIRVLLEHVQAPYELVTIATARGDHRKPEYLALNPKGKVPAFELDDGNLLTEFPVIAQWIARNFSAARLLPGDQLGELRALELLEYIVSSLHMRGAVFLLRPEKFSAEAPAQEDLRQHGREVLTEGFPMLSKRLGDSEFFFDGFTIVDAAAFYLLNWKDRVGMVLPAKLEAYHQRLLKLPAVQHALA</sequence>
<dbReference type="SUPFAM" id="SSF47616">
    <property type="entry name" value="GST C-terminal domain-like"/>
    <property type="match status" value="1"/>
</dbReference>
<dbReference type="Gene3D" id="3.40.30.10">
    <property type="entry name" value="Glutaredoxin"/>
    <property type="match status" value="1"/>
</dbReference>
<dbReference type="SUPFAM" id="SSF52833">
    <property type="entry name" value="Thioredoxin-like"/>
    <property type="match status" value="1"/>
</dbReference>
<gene>
    <name evidence="2" type="ORF">D3P04_18455</name>
</gene>
<dbReference type="EMBL" id="QZCG01000014">
    <property type="protein sequence ID" value="RJE82666.1"/>
    <property type="molecule type" value="Genomic_DNA"/>
</dbReference>
<dbReference type="InterPro" id="IPR036282">
    <property type="entry name" value="Glutathione-S-Trfase_C_sf"/>
</dbReference>
<name>A0A418SNY5_9RHOB</name>
<proteinExistence type="predicted"/>
<dbReference type="GO" id="GO:0016740">
    <property type="term" value="F:transferase activity"/>
    <property type="evidence" value="ECO:0007669"/>
    <property type="project" value="UniProtKB-KW"/>
</dbReference>
<organism evidence="2 3">
    <name type="scientific">Paracoccus onubensis</name>
    <dbReference type="NCBI Taxonomy" id="1675788"/>
    <lineage>
        <taxon>Bacteria</taxon>
        <taxon>Pseudomonadati</taxon>
        <taxon>Pseudomonadota</taxon>
        <taxon>Alphaproteobacteria</taxon>
        <taxon>Rhodobacterales</taxon>
        <taxon>Paracoccaceae</taxon>
        <taxon>Paracoccus</taxon>
    </lineage>
</organism>
<dbReference type="PANTHER" id="PTHR44051">
    <property type="entry name" value="GLUTATHIONE S-TRANSFERASE-RELATED"/>
    <property type="match status" value="1"/>
</dbReference>
<dbReference type="PANTHER" id="PTHR44051:SF8">
    <property type="entry name" value="GLUTATHIONE S-TRANSFERASE GSTA"/>
    <property type="match status" value="1"/>
</dbReference>
<dbReference type="InterPro" id="IPR040079">
    <property type="entry name" value="Glutathione_S-Trfase"/>
</dbReference>
<dbReference type="CDD" id="cd03057">
    <property type="entry name" value="GST_N_Beta"/>
    <property type="match status" value="1"/>
</dbReference>
<keyword evidence="3" id="KW-1185">Reference proteome</keyword>
<feature type="domain" description="GST N-terminal" evidence="1">
    <location>
        <begin position="1"/>
        <end position="80"/>
    </location>
</feature>
<keyword evidence="2" id="KW-0808">Transferase</keyword>
<dbReference type="PROSITE" id="PS50404">
    <property type="entry name" value="GST_NTER"/>
    <property type="match status" value="1"/>
</dbReference>
<dbReference type="Gene3D" id="1.20.1050.10">
    <property type="match status" value="1"/>
</dbReference>
<dbReference type="InterPro" id="IPR004045">
    <property type="entry name" value="Glutathione_S-Trfase_N"/>
</dbReference>
<dbReference type="SFLD" id="SFLDS00019">
    <property type="entry name" value="Glutathione_Transferase_(cytos"/>
    <property type="match status" value="1"/>
</dbReference>
<evidence type="ECO:0000313" key="2">
    <source>
        <dbReference type="EMBL" id="RJE82666.1"/>
    </source>
</evidence>
<dbReference type="SFLD" id="SFLDG00358">
    <property type="entry name" value="Main_(cytGST)"/>
    <property type="match status" value="1"/>
</dbReference>
<comment type="caution">
    <text evidence="2">The sequence shown here is derived from an EMBL/GenBank/DDBJ whole genome shotgun (WGS) entry which is preliminary data.</text>
</comment>
<evidence type="ECO:0000313" key="3">
    <source>
        <dbReference type="Proteomes" id="UP000284202"/>
    </source>
</evidence>
<protein>
    <submittedName>
        <fullName evidence="2">Glutathione S-transferase family protein</fullName>
    </submittedName>
</protein>
<reference evidence="3" key="1">
    <citation type="submission" date="2018-09" db="EMBL/GenBank/DDBJ databases">
        <title>Acidovorax cavernicola nov. sp. isolated from Gruta de las Maravillas (Aracena, Spain).</title>
        <authorList>
            <person name="Jurado V."/>
            <person name="Gutierrez-Patricio S."/>
            <person name="Gonzalez-Pimentel J.L."/>
            <person name="Miller A.Z."/>
            <person name="Laiz L."/>
            <person name="Saiz-Jimenez C."/>
        </authorList>
    </citation>
    <scope>NUCLEOTIDE SEQUENCE [LARGE SCALE GENOMIC DNA]</scope>
    <source>
        <strain evidence="3">1011MAR3C25</strain>
    </source>
</reference>
<dbReference type="InterPro" id="IPR036249">
    <property type="entry name" value="Thioredoxin-like_sf"/>
</dbReference>
<accession>A0A418SNY5</accession>
<dbReference type="RefSeq" id="WP_119751350.1">
    <property type="nucleotide sequence ID" value="NZ_QZCG01000014.1"/>
</dbReference>
<dbReference type="AlphaFoldDB" id="A0A418SNY5"/>
<dbReference type="Proteomes" id="UP000284202">
    <property type="component" value="Unassembled WGS sequence"/>
</dbReference>
<dbReference type="OrthoDB" id="7583243at2"/>
<evidence type="ECO:0000259" key="1">
    <source>
        <dbReference type="PROSITE" id="PS50404"/>
    </source>
</evidence>
<dbReference type="Pfam" id="PF13409">
    <property type="entry name" value="GST_N_2"/>
    <property type="match status" value="1"/>
</dbReference>